<name>A0A7W7FH50_9MICO</name>
<dbReference type="Proteomes" id="UP000573729">
    <property type="component" value="Unassembled WGS sequence"/>
</dbReference>
<dbReference type="RefSeq" id="WP_184215297.1">
    <property type="nucleotide sequence ID" value="NZ_JACHMD010000001.1"/>
</dbReference>
<reference evidence="2 3" key="1">
    <citation type="submission" date="2020-08" db="EMBL/GenBank/DDBJ databases">
        <title>Sequencing the genomes of 1000 actinobacteria strains.</title>
        <authorList>
            <person name="Klenk H.-P."/>
        </authorList>
    </citation>
    <scope>NUCLEOTIDE SEQUENCE [LARGE SCALE GENOMIC DNA]</scope>
    <source>
        <strain evidence="2 3">DSM 24947</strain>
    </source>
</reference>
<keyword evidence="1" id="KW-0472">Membrane</keyword>
<sequence length="213" mass="22193">MARLGGRNAVFAWFVGIMCAAVVVALAVVALPMFPAASGWFTAAYTEVQRFVDPDAVPVAQPEPSASPLDEGGSLDECRDLYDDAMWASLTWTTGSEMTASAEAPVTSAAALVQALQPEVAMTCVWTSDEGSVSTTVAAVPTDAGAIAAAALPTVGFACDVHDDRMLCTRTDGQLLETIEAGSGLWVSTSQDAWHPSAYASRVAASVWDGRED</sequence>
<accession>A0A7W7FH50</accession>
<protein>
    <submittedName>
        <fullName evidence="2">Uncharacterized protein</fullName>
    </submittedName>
</protein>
<keyword evidence="3" id="KW-1185">Reference proteome</keyword>
<dbReference type="EMBL" id="JACHMD010000001">
    <property type="protein sequence ID" value="MBB4666051.1"/>
    <property type="molecule type" value="Genomic_DNA"/>
</dbReference>
<keyword evidence="1" id="KW-0812">Transmembrane</keyword>
<proteinExistence type="predicted"/>
<feature type="transmembrane region" description="Helical" evidence="1">
    <location>
        <begin position="12"/>
        <end position="34"/>
    </location>
</feature>
<evidence type="ECO:0000313" key="2">
    <source>
        <dbReference type="EMBL" id="MBB4666051.1"/>
    </source>
</evidence>
<evidence type="ECO:0000256" key="1">
    <source>
        <dbReference type="SAM" id="Phobius"/>
    </source>
</evidence>
<keyword evidence="1" id="KW-1133">Transmembrane helix</keyword>
<dbReference type="AlphaFoldDB" id="A0A7W7FH50"/>
<comment type="caution">
    <text evidence="2">The sequence shown here is derived from an EMBL/GenBank/DDBJ whole genome shotgun (WGS) entry which is preliminary data.</text>
</comment>
<organism evidence="2 3">
    <name type="scientific">Microbacterium marinum</name>
    <dbReference type="NCBI Taxonomy" id="421115"/>
    <lineage>
        <taxon>Bacteria</taxon>
        <taxon>Bacillati</taxon>
        <taxon>Actinomycetota</taxon>
        <taxon>Actinomycetes</taxon>
        <taxon>Micrococcales</taxon>
        <taxon>Microbacteriaceae</taxon>
        <taxon>Microbacterium</taxon>
    </lineage>
</organism>
<gene>
    <name evidence="2" type="ORF">BKA24_000760</name>
</gene>
<evidence type="ECO:0000313" key="3">
    <source>
        <dbReference type="Proteomes" id="UP000573729"/>
    </source>
</evidence>